<gene>
    <name evidence="1" type="ORF">DOTSEDRAFT_26108</name>
</gene>
<dbReference type="HOGENOM" id="CLU_1695428_0_0_1"/>
<dbReference type="eggNOG" id="ENOG502RC8S">
    <property type="taxonomic scope" value="Eukaryota"/>
</dbReference>
<reference evidence="1 2" key="2">
    <citation type="journal article" date="2012" name="PLoS Pathog.">
        <title>Diverse lifestyles and strategies of plant pathogenesis encoded in the genomes of eighteen Dothideomycetes fungi.</title>
        <authorList>
            <person name="Ohm R.A."/>
            <person name="Feau N."/>
            <person name="Henrissat B."/>
            <person name="Schoch C.L."/>
            <person name="Horwitz B.A."/>
            <person name="Barry K.W."/>
            <person name="Condon B.J."/>
            <person name="Copeland A.C."/>
            <person name="Dhillon B."/>
            <person name="Glaser F."/>
            <person name="Hesse C.N."/>
            <person name="Kosti I."/>
            <person name="LaButti K."/>
            <person name="Lindquist E.A."/>
            <person name="Lucas S."/>
            <person name="Salamov A.A."/>
            <person name="Bradshaw R.E."/>
            <person name="Ciuffetti L."/>
            <person name="Hamelin R.C."/>
            <person name="Kema G.H.J."/>
            <person name="Lawrence C."/>
            <person name="Scott J.A."/>
            <person name="Spatafora J.W."/>
            <person name="Turgeon B.G."/>
            <person name="de Wit P.J.G.M."/>
            <person name="Zhong S."/>
            <person name="Goodwin S.B."/>
            <person name="Grigoriev I.V."/>
        </authorList>
    </citation>
    <scope>NUCLEOTIDE SEQUENCE [LARGE SCALE GENOMIC DNA]</scope>
    <source>
        <strain evidence="2">NZE10 / CBS 128990</strain>
    </source>
</reference>
<dbReference type="OMA" id="HGEECAG"/>
<organism evidence="1 2">
    <name type="scientific">Dothistroma septosporum (strain NZE10 / CBS 128990)</name>
    <name type="common">Red band needle blight fungus</name>
    <name type="synonym">Mycosphaerella pini</name>
    <dbReference type="NCBI Taxonomy" id="675120"/>
    <lineage>
        <taxon>Eukaryota</taxon>
        <taxon>Fungi</taxon>
        <taxon>Dikarya</taxon>
        <taxon>Ascomycota</taxon>
        <taxon>Pezizomycotina</taxon>
        <taxon>Dothideomycetes</taxon>
        <taxon>Dothideomycetidae</taxon>
        <taxon>Mycosphaerellales</taxon>
        <taxon>Mycosphaerellaceae</taxon>
        <taxon>Dothistroma</taxon>
    </lineage>
</organism>
<proteinExistence type="predicted"/>
<dbReference type="AlphaFoldDB" id="N1PIU7"/>
<evidence type="ECO:0000313" key="1">
    <source>
        <dbReference type="EMBL" id="EME42523.1"/>
    </source>
</evidence>
<dbReference type="EMBL" id="KB446541">
    <property type="protein sequence ID" value="EME42523.1"/>
    <property type="molecule type" value="Genomic_DNA"/>
</dbReference>
<accession>N1PIU7</accession>
<protein>
    <submittedName>
        <fullName evidence="1">Uncharacterized protein</fullName>
    </submittedName>
</protein>
<reference evidence="2" key="1">
    <citation type="journal article" date="2012" name="PLoS Genet.">
        <title>The genomes of the fungal plant pathogens Cladosporium fulvum and Dothistroma septosporum reveal adaptation to different hosts and lifestyles but also signatures of common ancestry.</title>
        <authorList>
            <person name="de Wit P.J.G.M."/>
            <person name="van der Burgt A."/>
            <person name="Oekmen B."/>
            <person name="Stergiopoulos I."/>
            <person name="Abd-Elsalam K.A."/>
            <person name="Aerts A.L."/>
            <person name="Bahkali A.H."/>
            <person name="Beenen H.G."/>
            <person name="Chettri P."/>
            <person name="Cox M.P."/>
            <person name="Datema E."/>
            <person name="de Vries R.P."/>
            <person name="Dhillon B."/>
            <person name="Ganley A.R."/>
            <person name="Griffiths S.A."/>
            <person name="Guo Y."/>
            <person name="Hamelin R.C."/>
            <person name="Henrissat B."/>
            <person name="Kabir M.S."/>
            <person name="Jashni M.K."/>
            <person name="Kema G."/>
            <person name="Klaubauf S."/>
            <person name="Lapidus A."/>
            <person name="Levasseur A."/>
            <person name="Lindquist E."/>
            <person name="Mehrabi R."/>
            <person name="Ohm R.A."/>
            <person name="Owen T.J."/>
            <person name="Salamov A."/>
            <person name="Schwelm A."/>
            <person name="Schijlen E."/>
            <person name="Sun H."/>
            <person name="van den Burg H.A."/>
            <person name="van Ham R.C.H.J."/>
            <person name="Zhang S."/>
            <person name="Goodwin S.B."/>
            <person name="Grigoriev I.V."/>
            <person name="Collemare J."/>
            <person name="Bradshaw R.E."/>
        </authorList>
    </citation>
    <scope>NUCLEOTIDE SEQUENCE [LARGE SCALE GENOMIC DNA]</scope>
    <source>
        <strain evidence="2">NZE10 / CBS 128990</strain>
    </source>
</reference>
<sequence>MAVSADPFVTAHRLLEAGKPSPAESIQGLREQILANASALFPQLALRSPSFHTTGLSKPSELFEIITIGNIHKQALLLFGPPLARGIAARGPASKCVAAALAGLLDVLSEALSWYTETLLGELKHGEECAGGQVNFAMVEGGFHFSAGERLARGV</sequence>
<keyword evidence="2" id="KW-1185">Reference proteome</keyword>
<name>N1PIU7_DOTSN</name>
<dbReference type="OrthoDB" id="3650444at2759"/>
<dbReference type="Proteomes" id="UP000016933">
    <property type="component" value="Unassembled WGS sequence"/>
</dbReference>
<evidence type="ECO:0000313" key="2">
    <source>
        <dbReference type="Proteomes" id="UP000016933"/>
    </source>
</evidence>